<sequence>MVTATNWAIHNSGDQKKVTADLTSVANNNTLVIPHLIKIEDGHCDCTTDDSISITWSGNTVTFLDGATLAGRLVLYGR</sequence>
<gene>
    <name evidence="1" type="ORF">MM415B02120_0007</name>
</gene>
<protein>
    <submittedName>
        <fullName evidence="1">Uncharacterized protein</fullName>
    </submittedName>
</protein>
<dbReference type="AlphaFoldDB" id="A0A6M3KX58"/>
<proteinExistence type="predicted"/>
<organism evidence="1">
    <name type="scientific">viral metagenome</name>
    <dbReference type="NCBI Taxonomy" id="1070528"/>
    <lineage>
        <taxon>unclassified sequences</taxon>
        <taxon>metagenomes</taxon>
        <taxon>organismal metagenomes</taxon>
    </lineage>
</organism>
<dbReference type="EMBL" id="MT142620">
    <property type="protein sequence ID" value="QJA86181.1"/>
    <property type="molecule type" value="Genomic_DNA"/>
</dbReference>
<reference evidence="1" key="1">
    <citation type="submission" date="2020-03" db="EMBL/GenBank/DDBJ databases">
        <title>The deep terrestrial virosphere.</title>
        <authorList>
            <person name="Holmfeldt K."/>
            <person name="Nilsson E."/>
            <person name="Simone D."/>
            <person name="Lopez-Fernandez M."/>
            <person name="Wu X."/>
            <person name="de Brujin I."/>
            <person name="Lundin D."/>
            <person name="Andersson A."/>
            <person name="Bertilsson S."/>
            <person name="Dopson M."/>
        </authorList>
    </citation>
    <scope>NUCLEOTIDE SEQUENCE</scope>
    <source>
        <strain evidence="1">MM415B02120</strain>
    </source>
</reference>
<evidence type="ECO:0000313" key="1">
    <source>
        <dbReference type="EMBL" id="QJA86181.1"/>
    </source>
</evidence>
<accession>A0A6M3KX58</accession>
<name>A0A6M3KX58_9ZZZZ</name>